<proteinExistence type="inferred from homology"/>
<organism evidence="17 18">
    <name type="scientific">Lachnellula occidentalis</name>
    <dbReference type="NCBI Taxonomy" id="215460"/>
    <lineage>
        <taxon>Eukaryota</taxon>
        <taxon>Fungi</taxon>
        <taxon>Dikarya</taxon>
        <taxon>Ascomycota</taxon>
        <taxon>Pezizomycotina</taxon>
        <taxon>Leotiomycetes</taxon>
        <taxon>Helotiales</taxon>
        <taxon>Lachnaceae</taxon>
        <taxon>Lachnellula</taxon>
    </lineage>
</organism>
<dbReference type="GO" id="GO:0045259">
    <property type="term" value="C:proton-transporting ATP synthase complex"/>
    <property type="evidence" value="ECO:0007669"/>
    <property type="project" value="UniProtKB-UniRule"/>
</dbReference>
<dbReference type="PANTHER" id="PTHR12427">
    <property type="entry name" value="ATP SYNTHASE E CHAIN, MITOCHONDRIAL"/>
    <property type="match status" value="1"/>
</dbReference>
<keyword evidence="7" id="KW-0007">Acetylation</keyword>
<dbReference type="EMBL" id="QGMI01000032">
    <property type="protein sequence ID" value="TVY48794.1"/>
    <property type="molecule type" value="Genomic_DNA"/>
</dbReference>
<keyword evidence="4 15" id="KW-0138">CF(0)</keyword>
<keyword evidence="5 15" id="KW-0375">Hydrogen ion transport</keyword>
<dbReference type="PANTHER" id="PTHR12427:SF1">
    <property type="entry name" value="ATP SYNTHASE SUBUNIT E, MITOCHONDRIAL"/>
    <property type="match status" value="1"/>
</dbReference>
<feature type="region of interest" description="Disordered" evidence="16">
    <location>
        <begin position="1"/>
        <end position="23"/>
    </location>
</feature>
<keyword evidence="18" id="KW-1185">Reference proteome</keyword>
<comment type="similarity">
    <text evidence="2 15">Belongs to the ATPase e subunit family.</text>
</comment>
<reference evidence="17 18" key="1">
    <citation type="submission" date="2018-05" db="EMBL/GenBank/DDBJ databases">
        <title>Genome sequencing and assembly of the regulated plant pathogen Lachnellula willkommii and related sister species for the development of diagnostic species identification markers.</title>
        <authorList>
            <person name="Giroux E."/>
            <person name="Bilodeau G."/>
        </authorList>
    </citation>
    <scope>NUCLEOTIDE SEQUENCE [LARGE SCALE GENOMIC DNA]</scope>
    <source>
        <strain evidence="17 18">CBS 160.35</strain>
    </source>
</reference>
<evidence type="ECO:0000256" key="3">
    <source>
        <dbReference type="ARBA" id="ARBA00022448"/>
    </source>
</evidence>
<evidence type="ECO:0000256" key="6">
    <source>
        <dbReference type="ARBA" id="ARBA00022792"/>
    </source>
</evidence>
<evidence type="ECO:0000256" key="12">
    <source>
        <dbReference type="ARBA" id="ARBA00057306"/>
    </source>
</evidence>
<evidence type="ECO:0000256" key="13">
    <source>
        <dbReference type="ARBA" id="ARBA00064647"/>
    </source>
</evidence>
<dbReference type="InterPro" id="IPR008386">
    <property type="entry name" value="ATP_synth_F0_esu_mt"/>
</dbReference>
<evidence type="ECO:0000256" key="2">
    <source>
        <dbReference type="ARBA" id="ARBA00007333"/>
    </source>
</evidence>
<evidence type="ECO:0000313" key="17">
    <source>
        <dbReference type="EMBL" id="TVY48794.1"/>
    </source>
</evidence>
<dbReference type="OrthoDB" id="2125027at2759"/>
<comment type="subunit">
    <text evidence="15">F-type ATPases have 2 components, CF(1) - the catalytic core - and CF(0) - the membrane proton channel. CF(1) and CF(0) have multiple subunits.</text>
</comment>
<dbReference type="Pfam" id="PF05680">
    <property type="entry name" value="ATP-synt_E"/>
    <property type="match status" value="1"/>
</dbReference>
<evidence type="ECO:0000256" key="8">
    <source>
        <dbReference type="ARBA" id="ARBA00023065"/>
    </source>
</evidence>
<protein>
    <recommendedName>
        <fullName evidence="14 15">ATP synthase F(0) complex subunit e, mitochondrial</fullName>
    </recommendedName>
</protein>
<name>A0A8H8S5V3_9HELO</name>
<keyword evidence="3 15" id="KW-0813">Transport</keyword>
<dbReference type="AlphaFoldDB" id="A0A8H8S5V3"/>
<dbReference type="GO" id="GO:0005743">
    <property type="term" value="C:mitochondrial inner membrane"/>
    <property type="evidence" value="ECO:0007669"/>
    <property type="project" value="UniProtKB-SubCell"/>
</dbReference>
<evidence type="ECO:0000256" key="10">
    <source>
        <dbReference type="ARBA" id="ARBA00023136"/>
    </source>
</evidence>
<evidence type="ECO:0000313" key="18">
    <source>
        <dbReference type="Proteomes" id="UP000443090"/>
    </source>
</evidence>
<dbReference type="Proteomes" id="UP000443090">
    <property type="component" value="Unassembled WGS sequence"/>
</dbReference>
<keyword evidence="9 15" id="KW-0496">Mitochondrion</keyword>
<comment type="function">
    <text evidence="12 15">Subunit e, of the mitochondrial membrane ATP synthase complex (F(1)F(0) ATP synthase or Complex V) that produces ATP from ADP in the presence of a proton gradient across the membrane which is generated by electron transport complexes of the respiratory chain. ATP synthase complex consist of a soluble F(1) head domain - the catalytic core - and a membrane F(1) domain - the membrane proton channel. These two domains are linked by a central stalk rotating inside the F(1) region and a stationary peripheral stalk. During catalysis, ATP synthesis in the catalytic domain of F(1) is coupled via a rotary mechanism of the central stalk subunits to proton translocation. In vivo, can only synthesize ATP although its ATP hydrolase activity can be activated artificially in vitro. Part of the complex F(0) domain.</text>
</comment>
<keyword evidence="11 15" id="KW-0066">ATP synthesis</keyword>
<evidence type="ECO:0000256" key="11">
    <source>
        <dbReference type="ARBA" id="ARBA00023310"/>
    </source>
</evidence>
<dbReference type="GO" id="GO:0015986">
    <property type="term" value="P:proton motive force-driven ATP synthesis"/>
    <property type="evidence" value="ECO:0007669"/>
    <property type="project" value="InterPro"/>
</dbReference>
<dbReference type="GO" id="GO:0015078">
    <property type="term" value="F:proton transmembrane transporter activity"/>
    <property type="evidence" value="ECO:0007669"/>
    <property type="project" value="InterPro"/>
</dbReference>
<keyword evidence="6 15" id="KW-0999">Mitochondrion inner membrane</keyword>
<keyword evidence="8 15" id="KW-0406">Ion transport</keyword>
<evidence type="ECO:0000256" key="14">
    <source>
        <dbReference type="ARBA" id="ARBA00074682"/>
    </source>
</evidence>
<keyword evidence="10" id="KW-0472">Membrane</keyword>
<evidence type="ECO:0000256" key="1">
    <source>
        <dbReference type="ARBA" id="ARBA00004273"/>
    </source>
</evidence>
<evidence type="ECO:0000256" key="16">
    <source>
        <dbReference type="SAM" id="MobiDB-lite"/>
    </source>
</evidence>
<evidence type="ECO:0000256" key="5">
    <source>
        <dbReference type="ARBA" id="ARBA00022781"/>
    </source>
</evidence>
<evidence type="ECO:0000256" key="15">
    <source>
        <dbReference type="RuleBase" id="RU367005"/>
    </source>
</evidence>
<evidence type="ECO:0000256" key="4">
    <source>
        <dbReference type="ARBA" id="ARBA00022547"/>
    </source>
</evidence>
<accession>A0A8H8S5V3</accession>
<evidence type="ECO:0000256" key="7">
    <source>
        <dbReference type="ARBA" id="ARBA00022990"/>
    </source>
</evidence>
<evidence type="ECO:0000256" key="9">
    <source>
        <dbReference type="ARBA" id="ARBA00023128"/>
    </source>
</evidence>
<comment type="subunit">
    <text evidence="13">Component of the ATP synthase complex composed at least of ATP5F1A/subunit alpha, ATP5F1B/subunit beta, ATP5MC1/subunit c (homooctomer), MT-ATP6/subunit a, MT-ATP8/subunit 8, ATP5ME/subunit e, ATP5MF/subunit f, ATP5MG/subunit g, ATP5MK/subunit k, ATP5MJ/subunit j, ATP5F1C/subunit gamma, ATP5F1D/subunit delta, ATP5F1E/subunit epsilon, ATP5PF/subunit F6, ATP5PB/subunit b, ATP5PD/subunit d, ATP5PO/subunit OSCP. ATP synthase complex consists of a soluble F(1) head domain (subunits alpha(3) and beta(3)) - the catalytic core - and a membrane F(0) domain - the membrane proton channel (subunits c, a, 8, e, f, g, k and j). These two domains are linked by a central stalk (subunits gamma, delta, and epsilon) rotating inside the F1 region and a stationary peripheral stalk (subunits F6, b, d, and OSCP).</text>
</comment>
<comment type="subcellular location">
    <subcellularLocation>
        <location evidence="1 15">Mitochondrion inner membrane</location>
    </subcellularLocation>
</comment>
<gene>
    <name evidence="17" type="primary">TIM11</name>
    <name evidence="17" type="ORF">LOCC1_G001110</name>
</gene>
<sequence length="165" mass="18073">MTRPENSHPLGHKERASHYPQPHPATLTAATFCQLIPPTDCYSSNSSPTLLKSPRLDPPMASTGVNIARWSALGAGVFYGFYHQTSLSAAAKAAAANREYEHKQQLIQQAKAEFAKKNQPASSKPSEGGGMFGQIFLSWSGIKRNPRLQKQCCVLADVVYNTWDI</sequence>
<comment type="caution">
    <text evidence="17">The sequence shown here is derived from an EMBL/GenBank/DDBJ whole genome shotgun (WGS) entry which is preliminary data.</text>
</comment>